<keyword evidence="2" id="KW-1185">Reference proteome</keyword>
<proteinExistence type="predicted"/>
<dbReference type="EMBL" id="KQ964248">
    <property type="protein sequence ID" value="KXJ93574.1"/>
    <property type="molecule type" value="Genomic_DNA"/>
</dbReference>
<dbReference type="AlphaFoldDB" id="A0A136J8T0"/>
<dbReference type="InParanoid" id="A0A136J8T0"/>
<organism evidence="1 2">
    <name type="scientific">Microdochium bolleyi</name>
    <dbReference type="NCBI Taxonomy" id="196109"/>
    <lineage>
        <taxon>Eukaryota</taxon>
        <taxon>Fungi</taxon>
        <taxon>Dikarya</taxon>
        <taxon>Ascomycota</taxon>
        <taxon>Pezizomycotina</taxon>
        <taxon>Sordariomycetes</taxon>
        <taxon>Xylariomycetidae</taxon>
        <taxon>Xylariales</taxon>
        <taxon>Microdochiaceae</taxon>
        <taxon>Microdochium</taxon>
    </lineage>
</organism>
<accession>A0A136J8T0</accession>
<sequence length="567" mass="61616">MGLPDCQYPLLSRSGNALVQIASQGGQTIPSPGLYALGRAPSGAFFGPAISTLSPVQVTYLDRFRHKVMLRNTALTFNDFWGRVILHETLADECVLDAVLSLGALDQAWDQDKATHKSSSIGRPRRRNQAVFDYSSPSPSLSSSSLCYREAVRHYSQSVRTLHNRLRVVSASGSSQRVAELQRLVPILTMLYCLFEWLHGDENAHDRLLANGLSMAMGDEPPPRMLVDSPGCGSAGVVGDACDTAFGTSAAGYLEKPEDARSLIVRWIILSWIQWPAPFTSAAAVARYYAMHVGRGRNVVDLTSLPAAPATLADDDYEVTCGMFMKVVTLVTLWFVCLRAEGVGEAIMAAVAGVEGPVLDRLRDEQHSLENWVQAWKATLSTRAAAEADAMGRMLLTEMVFGCETLRFMIQVGVPPREGAAARSVPTAHRIMDEVERRVGVKSVLGEVGLGECGPTALTLVCRECRDMAVRARALTVCRWASKARALWDEKGSIMGSCALAALEEKSRDAATGEIPRESQWQWVRAAWAGGHGLLDVTFRSVTADSAGRFQYKTSRLATADFGFGPS</sequence>
<dbReference type="Proteomes" id="UP000070501">
    <property type="component" value="Unassembled WGS sequence"/>
</dbReference>
<protein>
    <submittedName>
        <fullName evidence="1">Uncharacterized protein</fullName>
    </submittedName>
</protein>
<dbReference type="OrthoDB" id="1919336at2759"/>
<reference evidence="2" key="1">
    <citation type="submission" date="2016-02" db="EMBL/GenBank/DDBJ databases">
        <title>Draft genome sequence of Microdochium bolleyi, a fungal endophyte of beachgrass.</title>
        <authorList>
            <consortium name="DOE Joint Genome Institute"/>
            <person name="David A.S."/>
            <person name="May G."/>
            <person name="Haridas S."/>
            <person name="Lim J."/>
            <person name="Wang M."/>
            <person name="Labutti K."/>
            <person name="Lipzen A."/>
            <person name="Barry K."/>
            <person name="Grigoriev I.V."/>
        </authorList>
    </citation>
    <scope>NUCLEOTIDE SEQUENCE [LARGE SCALE GENOMIC DNA]</scope>
    <source>
        <strain evidence="2">J235TASD1</strain>
    </source>
</reference>
<dbReference type="STRING" id="196109.A0A136J8T0"/>
<evidence type="ECO:0000313" key="1">
    <source>
        <dbReference type="EMBL" id="KXJ93574.1"/>
    </source>
</evidence>
<evidence type="ECO:0000313" key="2">
    <source>
        <dbReference type="Proteomes" id="UP000070501"/>
    </source>
</evidence>
<gene>
    <name evidence="1" type="ORF">Micbo1qcDRAFT_161583</name>
</gene>
<name>A0A136J8T0_9PEZI</name>